<evidence type="ECO:0000313" key="1">
    <source>
        <dbReference type="EMBL" id="CAG8696723.1"/>
    </source>
</evidence>
<gene>
    <name evidence="1" type="ORF">ALEPTO_LOCUS11418</name>
</gene>
<evidence type="ECO:0000313" key="2">
    <source>
        <dbReference type="Proteomes" id="UP000789508"/>
    </source>
</evidence>
<dbReference type="EMBL" id="CAJVPS010018242">
    <property type="protein sequence ID" value="CAG8696723.1"/>
    <property type="molecule type" value="Genomic_DNA"/>
</dbReference>
<protein>
    <submittedName>
        <fullName evidence="1">4070_t:CDS:1</fullName>
    </submittedName>
</protein>
<reference evidence="1" key="1">
    <citation type="submission" date="2021-06" db="EMBL/GenBank/DDBJ databases">
        <authorList>
            <person name="Kallberg Y."/>
            <person name="Tangrot J."/>
            <person name="Rosling A."/>
        </authorList>
    </citation>
    <scope>NUCLEOTIDE SEQUENCE</scope>
    <source>
        <strain evidence="1">FL130A</strain>
    </source>
</reference>
<dbReference type="AlphaFoldDB" id="A0A9N9EYP9"/>
<accession>A0A9N9EYP9</accession>
<feature type="non-terminal residue" evidence="1">
    <location>
        <position position="1"/>
    </location>
</feature>
<keyword evidence="2" id="KW-1185">Reference proteome</keyword>
<comment type="caution">
    <text evidence="1">The sequence shown here is derived from an EMBL/GenBank/DDBJ whole genome shotgun (WGS) entry which is preliminary data.</text>
</comment>
<dbReference type="Proteomes" id="UP000789508">
    <property type="component" value="Unassembled WGS sequence"/>
</dbReference>
<organism evidence="1 2">
    <name type="scientific">Ambispora leptoticha</name>
    <dbReference type="NCBI Taxonomy" id="144679"/>
    <lineage>
        <taxon>Eukaryota</taxon>
        <taxon>Fungi</taxon>
        <taxon>Fungi incertae sedis</taxon>
        <taxon>Mucoromycota</taxon>
        <taxon>Glomeromycotina</taxon>
        <taxon>Glomeromycetes</taxon>
        <taxon>Archaeosporales</taxon>
        <taxon>Ambisporaceae</taxon>
        <taxon>Ambispora</taxon>
    </lineage>
</organism>
<sequence>QKSQHHVVNMAEENHECASNFQNSLLYPEATEDCEVDINFHYNVKLTPEKFESNQIFLNYPEE</sequence>
<proteinExistence type="predicted"/>
<name>A0A9N9EYP9_9GLOM</name>